<proteinExistence type="predicted"/>
<keyword evidence="2" id="KW-1185">Reference proteome</keyword>
<gene>
    <name evidence="1" type="ORF">Clacol_006954</name>
</gene>
<evidence type="ECO:0000313" key="1">
    <source>
        <dbReference type="EMBL" id="GJJ12710.1"/>
    </source>
</evidence>
<name>A0AAV5AIP4_9AGAM</name>
<dbReference type="Proteomes" id="UP001050691">
    <property type="component" value="Unassembled WGS sequence"/>
</dbReference>
<organism evidence="1 2">
    <name type="scientific">Clathrus columnatus</name>
    <dbReference type="NCBI Taxonomy" id="1419009"/>
    <lineage>
        <taxon>Eukaryota</taxon>
        <taxon>Fungi</taxon>
        <taxon>Dikarya</taxon>
        <taxon>Basidiomycota</taxon>
        <taxon>Agaricomycotina</taxon>
        <taxon>Agaricomycetes</taxon>
        <taxon>Phallomycetidae</taxon>
        <taxon>Phallales</taxon>
        <taxon>Clathraceae</taxon>
        <taxon>Clathrus</taxon>
    </lineage>
</organism>
<protein>
    <submittedName>
        <fullName evidence="1">Uncharacterized protein</fullName>
    </submittedName>
</protein>
<accession>A0AAV5AIP4</accession>
<sequence length="197" mass="22625">MLVRKHKYSDKDNNTTVEILKIMLELLGVNQQGFTDVYTHAYILLDEKEKFSKVDIDVIIQDESFAGESLLEFKVFPAMIFIGSLPAFYHIKVTKELADCVRREACPSTITYVEELCLPIEKEMMSYGLWHMHNRQVVMKIIENMKDFFPTGPNDIPLAWYQILSKQEWATMGGPTRSDSKEIVMLKGKGGDSTNFS</sequence>
<reference evidence="1" key="1">
    <citation type="submission" date="2021-10" db="EMBL/GenBank/DDBJ databases">
        <title>De novo Genome Assembly of Clathrus columnatus (Basidiomycota, Fungi) Using Illumina and Nanopore Sequence Data.</title>
        <authorList>
            <person name="Ogiso-Tanaka E."/>
            <person name="Itagaki H."/>
            <person name="Hosoya T."/>
            <person name="Hosaka K."/>
        </authorList>
    </citation>
    <scope>NUCLEOTIDE SEQUENCE</scope>
    <source>
        <strain evidence="1">MO-923</strain>
    </source>
</reference>
<evidence type="ECO:0000313" key="2">
    <source>
        <dbReference type="Proteomes" id="UP001050691"/>
    </source>
</evidence>
<dbReference type="EMBL" id="BPWL01000007">
    <property type="protein sequence ID" value="GJJ12710.1"/>
    <property type="molecule type" value="Genomic_DNA"/>
</dbReference>
<dbReference type="AlphaFoldDB" id="A0AAV5AIP4"/>
<comment type="caution">
    <text evidence="1">The sequence shown here is derived from an EMBL/GenBank/DDBJ whole genome shotgun (WGS) entry which is preliminary data.</text>
</comment>